<dbReference type="OMA" id="CTQLQDN"/>
<dbReference type="GO" id="GO:0005856">
    <property type="term" value="C:cytoskeleton"/>
    <property type="evidence" value="ECO:0007669"/>
    <property type="project" value="UniProtKB-SubCell"/>
</dbReference>
<dbReference type="GO" id="GO:0005737">
    <property type="term" value="C:cytoplasm"/>
    <property type="evidence" value="ECO:0007669"/>
    <property type="project" value="TreeGrafter"/>
</dbReference>
<gene>
    <name evidence="8" type="ORF">TraAM80_02657</name>
</gene>
<proteinExistence type="predicted"/>
<protein>
    <submittedName>
        <fullName evidence="8">Flagellar associated protein</fullName>
    </submittedName>
</protein>
<dbReference type="AlphaFoldDB" id="A0A3R7NMF4"/>
<evidence type="ECO:0000256" key="7">
    <source>
        <dbReference type="SAM" id="MobiDB-lite"/>
    </source>
</evidence>
<dbReference type="GeneID" id="40326590"/>
<sequence length="565" mass="64738">MSSETTPPQPAAVGNASKSPIVDKAISLFNATGQSSYECNIETLPLGFLSTNRVVSVLEKAIERLELLTLLDTTSPEERAARPLLPGGGATANAAGADNARSSSFAVRKAVMMPSSGEDMSRKTMREVNLALLAVANTQHTGRPTVAELVEERQRLERRYGELLRKTKQAKPSPNEPELDPSCFAAVEDTERAVVMEELKQTSRTLREHNKALFIQLKDNPHDADNWKKIGNERYELTQLLQSLVRELTTGYNTARLSVSTGGLQRINSKRQRFDNTESLGAESREATMSLTKNRFGSTIQMKRSTRVPSAPRVPLMSSFEKFAKLILDEQNAQRWADELLIKEKEMNQNVKQLQYDLKAEKALKEKDIAERRQQIEKLKVKLRLEKKQVKQQSEMVRAEVEASHEARQRSAREEERVVLDKIRGFEQEEHMENRVHADFKEHIIERTEAMDELANQWDRKNQSEIKRVEARKIDVEQMRQNCAERLEKALQDKEFEMQLKQQRDDERREEELQRTAAETQANLEYDAVSQIQSAIRAMFTRQALTVLKKKNKKKRKAEKTQTRQ</sequence>
<accession>A0A3R7NMF4</accession>
<keyword evidence="4" id="KW-0206">Cytoskeleton</keyword>
<dbReference type="EMBL" id="MKGL01000062">
    <property type="protein sequence ID" value="RNF08631.1"/>
    <property type="molecule type" value="Genomic_DNA"/>
</dbReference>
<comment type="subcellular location">
    <subcellularLocation>
        <location evidence="2">Cell projection</location>
    </subcellularLocation>
    <subcellularLocation>
        <location evidence="1">Cytoplasm</location>
        <location evidence="1">Cytoskeleton</location>
    </subcellularLocation>
</comment>
<reference evidence="8 9" key="1">
    <citation type="journal article" date="2018" name="BMC Genomics">
        <title>Genomic comparison of Trypanosoma conorhini and Trypanosoma rangeli to Trypanosoma cruzi strains of high and low virulence.</title>
        <authorList>
            <person name="Bradwell K.R."/>
            <person name="Koparde V.N."/>
            <person name="Matveyev A.V."/>
            <person name="Serrano M.G."/>
            <person name="Alves J.M."/>
            <person name="Parikh H."/>
            <person name="Huang B."/>
            <person name="Lee V."/>
            <person name="Espinosa-Alvarez O."/>
            <person name="Ortiz P.A."/>
            <person name="Costa-Martins A.G."/>
            <person name="Teixeira M.M."/>
            <person name="Buck G.A."/>
        </authorList>
    </citation>
    <scope>NUCLEOTIDE SEQUENCE [LARGE SCALE GENOMIC DNA]</scope>
    <source>
        <strain evidence="8 9">AM80</strain>
    </source>
</reference>
<evidence type="ECO:0000256" key="5">
    <source>
        <dbReference type="ARBA" id="ARBA00023273"/>
    </source>
</evidence>
<keyword evidence="9" id="KW-1185">Reference proteome</keyword>
<feature type="region of interest" description="Disordered" evidence="7">
    <location>
        <begin position="79"/>
        <end position="98"/>
    </location>
</feature>
<keyword evidence="8" id="KW-0969">Cilium</keyword>
<feature type="coiled-coil region" evidence="6">
    <location>
        <begin position="337"/>
        <end position="400"/>
    </location>
</feature>
<dbReference type="Proteomes" id="UP000283634">
    <property type="component" value="Unassembled WGS sequence"/>
</dbReference>
<keyword evidence="3" id="KW-0963">Cytoplasm</keyword>
<dbReference type="PANTHER" id="PTHR14871:SF1">
    <property type="entry name" value="DYNEIN REGULATORY COMPLEX PROTEIN 9"/>
    <property type="match status" value="1"/>
</dbReference>
<organism evidence="8 9">
    <name type="scientific">Trypanosoma rangeli</name>
    <dbReference type="NCBI Taxonomy" id="5698"/>
    <lineage>
        <taxon>Eukaryota</taxon>
        <taxon>Discoba</taxon>
        <taxon>Euglenozoa</taxon>
        <taxon>Kinetoplastea</taxon>
        <taxon>Metakinetoplastina</taxon>
        <taxon>Trypanosomatida</taxon>
        <taxon>Trypanosomatidae</taxon>
        <taxon>Trypanosoma</taxon>
        <taxon>Herpetosoma</taxon>
    </lineage>
</organism>
<evidence type="ECO:0000256" key="4">
    <source>
        <dbReference type="ARBA" id="ARBA00023212"/>
    </source>
</evidence>
<evidence type="ECO:0000256" key="1">
    <source>
        <dbReference type="ARBA" id="ARBA00004245"/>
    </source>
</evidence>
<dbReference type="OrthoDB" id="10254713at2759"/>
<dbReference type="GO" id="GO:0031514">
    <property type="term" value="C:motile cilium"/>
    <property type="evidence" value="ECO:0007669"/>
    <property type="project" value="TreeGrafter"/>
</dbReference>
<evidence type="ECO:0000256" key="6">
    <source>
        <dbReference type="SAM" id="Coils"/>
    </source>
</evidence>
<dbReference type="GO" id="GO:0044782">
    <property type="term" value="P:cilium organization"/>
    <property type="evidence" value="ECO:0007669"/>
    <property type="project" value="TreeGrafter"/>
</dbReference>
<evidence type="ECO:0000313" key="8">
    <source>
        <dbReference type="EMBL" id="RNF08631.1"/>
    </source>
</evidence>
<dbReference type="PROSITE" id="PS50096">
    <property type="entry name" value="IQ"/>
    <property type="match status" value="1"/>
</dbReference>
<dbReference type="VEuPathDB" id="TriTrypDB:TRSC58_02546"/>
<evidence type="ECO:0000313" key="9">
    <source>
        <dbReference type="Proteomes" id="UP000283634"/>
    </source>
</evidence>
<keyword evidence="5" id="KW-0966">Cell projection</keyword>
<evidence type="ECO:0000256" key="3">
    <source>
        <dbReference type="ARBA" id="ARBA00022490"/>
    </source>
</evidence>
<dbReference type="InterPro" id="IPR042618">
    <property type="entry name" value="IQCG"/>
</dbReference>
<name>A0A3R7NMF4_TRYRA</name>
<dbReference type="PANTHER" id="PTHR14871">
    <property type="entry name" value="DYNEIN REGULATORY COMPLEX PROTEIN 9"/>
    <property type="match status" value="1"/>
</dbReference>
<evidence type="ECO:0000256" key="2">
    <source>
        <dbReference type="ARBA" id="ARBA00004316"/>
    </source>
</evidence>
<keyword evidence="8" id="KW-0282">Flagellum</keyword>
<keyword evidence="6" id="KW-0175">Coiled coil</keyword>
<dbReference type="RefSeq" id="XP_029240512.1">
    <property type="nucleotide sequence ID" value="XM_029379656.1"/>
</dbReference>
<comment type="caution">
    <text evidence="8">The sequence shown here is derived from an EMBL/GenBank/DDBJ whole genome shotgun (WGS) entry which is preliminary data.</text>
</comment>